<dbReference type="SUPFAM" id="SSF53474">
    <property type="entry name" value="alpha/beta-Hydrolases"/>
    <property type="match status" value="1"/>
</dbReference>
<evidence type="ECO:0000313" key="2">
    <source>
        <dbReference type="EMBL" id="MXO89495.1"/>
    </source>
</evidence>
<organism evidence="2 3">
    <name type="scientific">Pontixanthobacter aquaemixtae</name>
    <dbReference type="NCBI Taxonomy" id="1958940"/>
    <lineage>
        <taxon>Bacteria</taxon>
        <taxon>Pseudomonadati</taxon>
        <taxon>Pseudomonadota</taxon>
        <taxon>Alphaproteobacteria</taxon>
        <taxon>Sphingomonadales</taxon>
        <taxon>Erythrobacteraceae</taxon>
        <taxon>Pontixanthobacter</taxon>
    </lineage>
</organism>
<dbReference type="RefSeq" id="WP_160602889.1">
    <property type="nucleotide sequence ID" value="NZ_WTYX01000001.1"/>
</dbReference>
<sequence length="315" mass="35139">MPEFDRRAIPAEAAESVWNAPDGHAIRRIDWPSDDAAPRGSILFFPGRGDNYEKYLEALHQWHQAGWNVTAADWRGQAGSGRLGDDAVTGHIDDYGTWIDDLAAFWADWSATTPAPHVIAGHSMGGHLVLRGMVEKRIAPDAAFLIAPMLGFFGNFLPRGLMHGAAKLLKRFRGATMRAWKWSEKPGEIPVGRINLLTHDKDRYEDELWWREKRPELVMGPGSWGWVERGYASMNVIFAPGALEAVTTPILMVATSNDKLVDMKAITKAEARLPKAELIAFGKEAHHEILREVDPVRDRAMDGISEFLDRTAPKT</sequence>
<feature type="domain" description="Serine aminopeptidase S33" evidence="1">
    <location>
        <begin position="37"/>
        <end position="294"/>
    </location>
</feature>
<dbReference type="InterPro" id="IPR022742">
    <property type="entry name" value="Hydrolase_4"/>
</dbReference>
<protein>
    <submittedName>
        <fullName evidence="2">Alpha/beta fold hydrolase</fullName>
    </submittedName>
</protein>
<dbReference type="Gene3D" id="3.40.50.1820">
    <property type="entry name" value="alpha/beta hydrolase"/>
    <property type="match status" value="1"/>
</dbReference>
<keyword evidence="3" id="KW-1185">Reference proteome</keyword>
<dbReference type="PANTHER" id="PTHR11614">
    <property type="entry name" value="PHOSPHOLIPASE-RELATED"/>
    <property type="match status" value="1"/>
</dbReference>
<reference evidence="2 3" key="1">
    <citation type="submission" date="2019-12" db="EMBL/GenBank/DDBJ databases">
        <title>Genomic-based taxomic classification of the family Erythrobacteraceae.</title>
        <authorList>
            <person name="Xu L."/>
        </authorList>
    </citation>
    <scope>NUCLEOTIDE SEQUENCE [LARGE SCALE GENOMIC DNA]</scope>
    <source>
        <strain evidence="2 3">KCTC 52763</strain>
    </source>
</reference>
<gene>
    <name evidence="2" type="ORF">GRI41_01540</name>
</gene>
<dbReference type="AlphaFoldDB" id="A0A844ZNS5"/>
<evidence type="ECO:0000259" key="1">
    <source>
        <dbReference type="Pfam" id="PF12146"/>
    </source>
</evidence>
<name>A0A844ZNS5_9SPHN</name>
<dbReference type="Proteomes" id="UP000442714">
    <property type="component" value="Unassembled WGS sequence"/>
</dbReference>
<dbReference type="Pfam" id="PF12146">
    <property type="entry name" value="Hydrolase_4"/>
    <property type="match status" value="1"/>
</dbReference>
<comment type="caution">
    <text evidence="2">The sequence shown here is derived from an EMBL/GenBank/DDBJ whole genome shotgun (WGS) entry which is preliminary data.</text>
</comment>
<proteinExistence type="predicted"/>
<dbReference type="InterPro" id="IPR029058">
    <property type="entry name" value="AB_hydrolase_fold"/>
</dbReference>
<accession>A0A844ZNS5</accession>
<dbReference type="OrthoDB" id="9788260at2"/>
<dbReference type="EMBL" id="WTYX01000001">
    <property type="protein sequence ID" value="MXO89495.1"/>
    <property type="molecule type" value="Genomic_DNA"/>
</dbReference>
<keyword evidence="2" id="KW-0378">Hydrolase</keyword>
<dbReference type="GO" id="GO:0016787">
    <property type="term" value="F:hydrolase activity"/>
    <property type="evidence" value="ECO:0007669"/>
    <property type="project" value="UniProtKB-KW"/>
</dbReference>
<dbReference type="InterPro" id="IPR051044">
    <property type="entry name" value="MAG_DAG_Lipase"/>
</dbReference>
<evidence type="ECO:0000313" key="3">
    <source>
        <dbReference type="Proteomes" id="UP000442714"/>
    </source>
</evidence>